<accession>A0ABN0TE56</accession>
<comment type="catalytic activity">
    <reaction evidence="3">
        <text>3'-dephospho-CoA + ATP = ADP + CoA + H(+)</text>
        <dbReference type="Rhea" id="RHEA:18245"/>
        <dbReference type="ChEBI" id="CHEBI:15378"/>
        <dbReference type="ChEBI" id="CHEBI:30616"/>
        <dbReference type="ChEBI" id="CHEBI:57287"/>
        <dbReference type="ChEBI" id="CHEBI:57328"/>
        <dbReference type="ChEBI" id="CHEBI:456216"/>
        <dbReference type="EC" id="2.7.1.24"/>
    </reaction>
</comment>
<evidence type="ECO:0000256" key="1">
    <source>
        <dbReference type="ARBA" id="ARBA00022741"/>
    </source>
</evidence>
<comment type="subcellular location">
    <subcellularLocation>
        <location evidence="3">Cytoplasm</location>
    </subcellularLocation>
</comment>
<dbReference type="NCBIfam" id="TIGR00152">
    <property type="entry name" value="dephospho-CoA kinase"/>
    <property type="match status" value="1"/>
</dbReference>
<dbReference type="PANTHER" id="PTHR10695:SF46">
    <property type="entry name" value="BIFUNCTIONAL COENZYME A SYNTHASE-RELATED"/>
    <property type="match status" value="1"/>
</dbReference>
<protein>
    <recommendedName>
        <fullName evidence="3 4">Dephospho-CoA kinase</fullName>
        <ecNumber evidence="3 4">2.7.1.24</ecNumber>
    </recommendedName>
    <alternativeName>
        <fullName evidence="3">Dephosphocoenzyme A kinase</fullName>
    </alternativeName>
</protein>
<sequence>MLRIGLTGGIGAGKSAVSARLAELGAVVVDADRLAREVVEPGTPGLAAVVEAFGPDVLAADGSLDRPKLGKIVFADEAARLRLNGILHPRIGALTAERAAAAPPDGIVVHDIPLIVEGGSGAGFHLVVVVMAAEEIRLHRLTELRGMPVEDARARIAAQATDEQRIAAADVLLDNSGALAELRAAVDALWADRLVPYAAGIANGVPAPVTPGTVTDADVARAAARLRSWLHRPDLRVESDGSELQAFLADADEVRSVAGALAGSGWIVGPDATSARSADPGNPARLRLVPGT</sequence>
<dbReference type="RefSeq" id="WP_344646680.1">
    <property type="nucleotide sequence ID" value="NZ_BAAAGX010000001.1"/>
</dbReference>
<keyword evidence="3" id="KW-0173">Coenzyme A biosynthesis</keyword>
<proteinExistence type="inferred from homology"/>
<comment type="similarity">
    <text evidence="3">Belongs to the CoaE family.</text>
</comment>
<dbReference type="PROSITE" id="PS51219">
    <property type="entry name" value="DPCK"/>
    <property type="match status" value="1"/>
</dbReference>
<evidence type="ECO:0000256" key="4">
    <source>
        <dbReference type="NCBIfam" id="TIGR00152"/>
    </source>
</evidence>
<comment type="pathway">
    <text evidence="3">Cofactor biosynthesis; coenzyme A biosynthesis; CoA from (R)-pantothenate: step 5/5.</text>
</comment>
<dbReference type="InterPro" id="IPR001977">
    <property type="entry name" value="Depp_CoAkinase"/>
</dbReference>
<name>A0ABN0TE56_9ACTN</name>
<evidence type="ECO:0000256" key="2">
    <source>
        <dbReference type="ARBA" id="ARBA00022840"/>
    </source>
</evidence>
<evidence type="ECO:0000313" key="6">
    <source>
        <dbReference type="Proteomes" id="UP001500967"/>
    </source>
</evidence>
<dbReference type="SUPFAM" id="SSF52540">
    <property type="entry name" value="P-loop containing nucleoside triphosphate hydrolases"/>
    <property type="match status" value="1"/>
</dbReference>
<organism evidence="5 6">
    <name type="scientific">Cryptosporangium japonicum</name>
    <dbReference type="NCBI Taxonomy" id="80872"/>
    <lineage>
        <taxon>Bacteria</taxon>
        <taxon>Bacillati</taxon>
        <taxon>Actinomycetota</taxon>
        <taxon>Actinomycetes</taxon>
        <taxon>Cryptosporangiales</taxon>
        <taxon>Cryptosporangiaceae</taxon>
        <taxon>Cryptosporangium</taxon>
    </lineage>
</organism>
<keyword evidence="6" id="KW-1185">Reference proteome</keyword>
<gene>
    <name evidence="3" type="primary">coaE</name>
    <name evidence="5" type="ORF">GCM10009539_00860</name>
</gene>
<comment type="caution">
    <text evidence="5">The sequence shown here is derived from an EMBL/GenBank/DDBJ whole genome shotgun (WGS) entry which is preliminary data.</text>
</comment>
<dbReference type="InterPro" id="IPR027417">
    <property type="entry name" value="P-loop_NTPase"/>
</dbReference>
<dbReference type="NCBIfam" id="NF002879">
    <property type="entry name" value="PRK03333.1"/>
    <property type="match status" value="1"/>
</dbReference>
<dbReference type="PANTHER" id="PTHR10695">
    <property type="entry name" value="DEPHOSPHO-COA KINASE-RELATED"/>
    <property type="match status" value="1"/>
</dbReference>
<feature type="binding site" evidence="3">
    <location>
        <begin position="11"/>
        <end position="16"/>
    </location>
    <ligand>
        <name>ATP</name>
        <dbReference type="ChEBI" id="CHEBI:30616"/>
    </ligand>
</feature>
<reference evidence="5 6" key="1">
    <citation type="journal article" date="2019" name="Int. J. Syst. Evol. Microbiol.">
        <title>The Global Catalogue of Microorganisms (GCM) 10K type strain sequencing project: providing services to taxonomists for standard genome sequencing and annotation.</title>
        <authorList>
            <consortium name="The Broad Institute Genomics Platform"/>
            <consortium name="The Broad Institute Genome Sequencing Center for Infectious Disease"/>
            <person name="Wu L."/>
            <person name="Ma J."/>
        </authorList>
    </citation>
    <scope>NUCLEOTIDE SEQUENCE [LARGE SCALE GENOMIC DNA]</scope>
    <source>
        <strain evidence="5 6">JCM 10425</strain>
    </source>
</reference>
<keyword evidence="3" id="KW-0808">Transferase</keyword>
<keyword evidence="2 3" id="KW-0067">ATP-binding</keyword>
<keyword evidence="3" id="KW-0963">Cytoplasm</keyword>
<keyword evidence="1 3" id="KW-0547">Nucleotide-binding</keyword>
<evidence type="ECO:0000313" key="5">
    <source>
        <dbReference type="EMBL" id="GAA0219340.1"/>
    </source>
</evidence>
<comment type="function">
    <text evidence="3">Catalyzes the phosphorylation of the 3'-hydroxyl group of dephosphocoenzyme A to form coenzyme A.</text>
</comment>
<dbReference type="HAMAP" id="MF_00376">
    <property type="entry name" value="Dephospho_CoA_kinase"/>
    <property type="match status" value="1"/>
</dbReference>
<dbReference type="Pfam" id="PF01121">
    <property type="entry name" value="CoaE"/>
    <property type="match status" value="1"/>
</dbReference>
<dbReference type="Gene3D" id="3.40.50.300">
    <property type="entry name" value="P-loop containing nucleotide triphosphate hydrolases"/>
    <property type="match status" value="1"/>
</dbReference>
<dbReference type="Proteomes" id="UP001500967">
    <property type="component" value="Unassembled WGS sequence"/>
</dbReference>
<keyword evidence="3" id="KW-0418">Kinase</keyword>
<dbReference type="EMBL" id="BAAAGX010000001">
    <property type="protein sequence ID" value="GAA0219340.1"/>
    <property type="molecule type" value="Genomic_DNA"/>
</dbReference>
<dbReference type="CDD" id="cd02022">
    <property type="entry name" value="DPCK"/>
    <property type="match status" value="1"/>
</dbReference>
<dbReference type="EC" id="2.7.1.24" evidence="3 4"/>
<evidence type="ECO:0000256" key="3">
    <source>
        <dbReference type="HAMAP-Rule" id="MF_00376"/>
    </source>
</evidence>